<dbReference type="PANTHER" id="PTHR10039:SF16">
    <property type="entry name" value="GPI INOSITOL-DEACYLASE"/>
    <property type="match status" value="1"/>
</dbReference>
<dbReference type="Pfam" id="PF24883">
    <property type="entry name" value="NPHP3_N"/>
    <property type="match status" value="1"/>
</dbReference>
<sequence length="2145" mass="237998">MEVAKPLRISGNDLWAAAIQGLDDEVRGQINIAQEDKQKTINDLLAATERARKCMIDKSLSFKRKNGETVFVRDVLARAAKWINHFKEVGDIIVQYDPAHAALPWAGVRFLLNIAVGDLNTYASVLDGTTKITELLCRNTLLESLISVPRSRAEKDLSDALVKLYASILAYLAKACSYYQQNRFKSLIKSGLFASPDLEVALENIAEAQRNVDSSAKLFGLQDQLESRAELKRMIMDFDAPINRLDKAIHSITDHLNGERRAKVLCWISGEPFEQHHNEEKKEVLKGTGNWLLHEPTFARWKRQRSSSIFWLHGIPGAGKSKLTSFVIEDTRAAFPQGQAAALAYFYCSRNSAERGRSNASKIMASIARQLSAPSPGEPLFKAAIETYNKKEETGFASGPLRLDESKDLILELLKQYNGASATIIIDALDECGSKTRGDLLHTLEDLRAASPCPLKIFVSSREDQDIVYKLAKYPNLQLSSDCNSADIDFFIRTETQRLIDQNDLRLGDREDELRERIIHELTAKAQGMFRWASLQLRDLCQTVSHEALVDRLGCLPSTLSDLHREILTRIETLEAVEDRRFARNALSWLLCVKEQLPSSVFLNAISAKEDGSSSAITRDQILRLCCNLVIYDTSADAFRFAHLSVREFLEQQETYNSVSANALVARICISNFVSTTLGDPTQARFSEYACLFWAEHASAAVSPSQSSFNEILKHFLCGLNFNSWHIAVKDFLDDMDIWQRAPGKLIATISHWPQVLLVVCAYGISGILSREQWIELAKQQPKNTIGETHLEIAAKWGSCNILQWHIDNEIPFEITEDILERVVGNSEHGKEMLALLFDHREDMIEITEDIVRQAVENEKCGKAILELLFDKRVNEIKINAKIVRAISEIKFKIAANGIWETSRNSERRNEMLLMIFERGVFEKAMTKEIVLEIVRSFDEVVLRQLLETQSVDIRITEGLVRAAAENSESGDAILKLLISRCSIKATISEGAVKAIVEKFDHAVFRLLYDKRGGEIPITEEIIEAASKSVGSGDKTLELLFREKRNEVQITERMATVIARNSTSAIFRHLLDSPVYITKITHKVVKAAAQNSVSGKEMLELLLSMPERETKFLDGVSKAAAANYHSGKATLTRRDDVKIAERVVNGAFNKLGSSEEMLELLLNDAANEVLIESEHIEAAALQAAATYTTYGTYTLQMLLDKARNEITIAEKVVKQVIDGMSSSGGSGEAVLSLFLEKGNCNIPITDGVIQGIARKCRYATFQLLLNKLDDEIPAIQQVAEAATENSSSGQEILQRLLDVRGHEITATEKMVRAAARNSGCGKGLLELLFDKRVGEIQITDRVLVAAAGNHRSGREILKLLFRRSRGNLMITDQVVTAAAANTGCGDRILELLVDREGAKLPVTELAFVEAVKAARSGSRCSKSILILLLYSREYEISISEGLIEFFAADDSEILLDILLSKAGRKIQMTARLVRVFIISMRPRELRQLFAARGDEIEVTDELVESAISESDVGMEILRLLLSKPGHRVKITVKIVKNAATRAKDGAEILLFLFKQLGNDVDVTDEVVTAAAGNSGSGKEILELLLAQQGDEITIREEAVIAAARNSSGDKILEMLLDKHGERIHITDAVITAAAGNPGTGKKILELLLNRRGDEIKITGRAVTIAAQTSSRTEILNLLLNQREVKALVTEETIIAAAGNSEGGTQIMDLLLSRKGDDVTITEEVMIAAAGTAGGEETLELFFEHGETDLAITEEVLKAAAGNSESGKKIMDLLLSRKRDDVTITEEVMIAAAGTAGGEEILELFFERGEMDLAITEEVLKAAAGNKESGKKVFELLFERDNVEIQITGDVLKAAAGSTAGILEMLLGKQENHVIITEEVIQAATGNYGRKEKLEMLLEYCERWETPISEGTMKCLMREFDHTMTQQLLNTGLEVPITAEVVEAAITHCSDGKKTLEVLLNKGHNELRITEKMIAAAARHCEGDEILELFFESGYAMDFSVTEEVLEAAAGNIRRGLEVMKLLLDKGGHEIKVTAVVVRKASQNRQSGVRIIELLLDRLGGNFPITVAILTASHPVVRGKNDEVVRAIQMLLFERLWSDNSVKIQMLREAFGNRSITDKLLASFYMWLFVFIWLCTPLIRLWLKTR</sequence>
<proteinExistence type="predicted"/>
<keyword evidence="6" id="KW-1185">Reference proteome</keyword>
<evidence type="ECO:0000256" key="1">
    <source>
        <dbReference type="ARBA" id="ARBA00022737"/>
    </source>
</evidence>
<protein>
    <recommendedName>
        <fullName evidence="7">NACHT domain-containing protein</fullName>
    </recommendedName>
</protein>
<dbReference type="PANTHER" id="PTHR10039">
    <property type="entry name" value="AMELOGENIN"/>
    <property type="match status" value="1"/>
</dbReference>
<accession>A0ABY6TVZ7</accession>
<dbReference type="Pfam" id="PF23397">
    <property type="entry name" value="DUF7104"/>
    <property type="match status" value="26"/>
</dbReference>
<reference evidence="5 6" key="1">
    <citation type="submission" date="2019-06" db="EMBL/GenBank/DDBJ databases">
        <authorList>
            <person name="Broberg M."/>
        </authorList>
    </citation>
    <scope>NUCLEOTIDE SEQUENCE [LARGE SCALE GENOMIC DNA]</scope>
</reference>
<evidence type="ECO:0000259" key="3">
    <source>
        <dbReference type="Pfam" id="PF24809"/>
    </source>
</evidence>
<dbReference type="SUPFAM" id="SSF52540">
    <property type="entry name" value="P-loop containing nucleoside triphosphate hydrolases"/>
    <property type="match status" value="1"/>
</dbReference>
<keyword evidence="2" id="KW-0812">Transmembrane</keyword>
<dbReference type="EMBL" id="CABFNS010000698">
    <property type="protein sequence ID" value="VUC22857.1"/>
    <property type="molecule type" value="Genomic_DNA"/>
</dbReference>
<feature type="transmembrane region" description="Helical" evidence="2">
    <location>
        <begin position="2123"/>
        <end position="2142"/>
    </location>
</feature>
<keyword evidence="2" id="KW-1133">Transmembrane helix</keyword>
<evidence type="ECO:0000259" key="4">
    <source>
        <dbReference type="Pfam" id="PF24883"/>
    </source>
</evidence>
<dbReference type="InterPro" id="IPR056125">
    <property type="entry name" value="DUF7708"/>
</dbReference>
<dbReference type="Gene3D" id="1.20.5.340">
    <property type="match status" value="7"/>
</dbReference>
<organism evidence="5 6">
    <name type="scientific">Bionectria ochroleuca</name>
    <name type="common">Gliocladium roseum</name>
    <dbReference type="NCBI Taxonomy" id="29856"/>
    <lineage>
        <taxon>Eukaryota</taxon>
        <taxon>Fungi</taxon>
        <taxon>Dikarya</taxon>
        <taxon>Ascomycota</taxon>
        <taxon>Pezizomycotina</taxon>
        <taxon>Sordariomycetes</taxon>
        <taxon>Hypocreomycetidae</taxon>
        <taxon>Hypocreales</taxon>
        <taxon>Bionectriaceae</taxon>
        <taxon>Clonostachys</taxon>
    </lineage>
</organism>
<evidence type="ECO:0000313" key="5">
    <source>
        <dbReference type="EMBL" id="VUC22857.1"/>
    </source>
</evidence>
<evidence type="ECO:0000313" key="6">
    <source>
        <dbReference type="Proteomes" id="UP000766486"/>
    </source>
</evidence>
<dbReference type="InterPro" id="IPR056884">
    <property type="entry name" value="NPHP3-like_N"/>
</dbReference>
<keyword evidence="2" id="KW-0472">Membrane</keyword>
<name>A0ABY6TVZ7_BIOOC</name>
<feature type="domain" description="Nephrocystin 3-like N-terminal" evidence="4">
    <location>
        <begin position="287"/>
        <end position="462"/>
    </location>
</feature>
<dbReference type="Gene3D" id="3.40.50.300">
    <property type="entry name" value="P-loop containing nucleotide triphosphate hydrolases"/>
    <property type="match status" value="1"/>
</dbReference>
<feature type="domain" description="DUF7708" evidence="3">
    <location>
        <begin position="75"/>
        <end position="217"/>
    </location>
</feature>
<evidence type="ECO:0008006" key="7">
    <source>
        <dbReference type="Google" id="ProtNLM"/>
    </source>
</evidence>
<comment type="caution">
    <text evidence="5">The sequence shown here is derived from an EMBL/GenBank/DDBJ whole genome shotgun (WGS) entry which is preliminary data.</text>
</comment>
<dbReference type="Pfam" id="PF24809">
    <property type="entry name" value="DUF7708"/>
    <property type="match status" value="1"/>
</dbReference>
<dbReference type="Proteomes" id="UP000766486">
    <property type="component" value="Unassembled WGS sequence"/>
</dbReference>
<evidence type="ECO:0000256" key="2">
    <source>
        <dbReference type="SAM" id="Phobius"/>
    </source>
</evidence>
<keyword evidence="1" id="KW-0677">Repeat</keyword>
<dbReference type="InterPro" id="IPR055530">
    <property type="entry name" value="DUF7104"/>
</dbReference>
<dbReference type="InterPro" id="IPR027417">
    <property type="entry name" value="P-loop_NTPase"/>
</dbReference>
<gene>
    <name evidence="5" type="ORF">CLO192961_LOCUS98112</name>
</gene>